<organism evidence="1 2">
    <name type="scientific">Amycolatopsis rhizosphaerae</name>
    <dbReference type="NCBI Taxonomy" id="2053003"/>
    <lineage>
        <taxon>Bacteria</taxon>
        <taxon>Bacillati</taxon>
        <taxon>Actinomycetota</taxon>
        <taxon>Actinomycetes</taxon>
        <taxon>Pseudonocardiales</taxon>
        <taxon>Pseudonocardiaceae</taxon>
        <taxon>Amycolatopsis</taxon>
    </lineage>
</organism>
<keyword evidence="2" id="KW-1185">Reference proteome</keyword>
<name>A0A558C4Z5_9PSEU</name>
<gene>
    <name evidence="1" type="ORF">FNH05_22165</name>
</gene>
<dbReference type="InterPro" id="IPR041881">
    <property type="entry name" value="PqqD_sf"/>
</dbReference>
<sequence>MTERSRPRSTGRRLGCRFRSAHLTPWSARSCGYVARKGTAMHVSIEPDVSACSMDDAGLVLLSERTGRLHRCNPTAAAMWTALLDHDGHSEPAAVAVAQRFGTDLARVRADLGALLTSLSRAGLVMVGQ</sequence>
<protein>
    <submittedName>
        <fullName evidence="1">PqqD family protein</fullName>
    </submittedName>
</protein>
<evidence type="ECO:0000313" key="2">
    <source>
        <dbReference type="Proteomes" id="UP000320011"/>
    </source>
</evidence>
<dbReference type="EMBL" id="VJWX01000241">
    <property type="protein sequence ID" value="TVT43830.1"/>
    <property type="molecule type" value="Genomic_DNA"/>
</dbReference>
<dbReference type="Pfam" id="PF05402">
    <property type="entry name" value="PqqD"/>
    <property type="match status" value="1"/>
</dbReference>
<accession>A0A558C4Z5</accession>
<evidence type="ECO:0000313" key="1">
    <source>
        <dbReference type="EMBL" id="TVT43830.1"/>
    </source>
</evidence>
<proteinExistence type="predicted"/>
<dbReference type="Gene3D" id="1.10.10.1150">
    <property type="entry name" value="Coenzyme PQQ synthesis protein D (PqqD)"/>
    <property type="match status" value="1"/>
</dbReference>
<reference evidence="1 2" key="1">
    <citation type="submission" date="2019-07" db="EMBL/GenBank/DDBJ databases">
        <authorList>
            <person name="Duangmal K."/>
            <person name="Teo W.F.A."/>
        </authorList>
    </citation>
    <scope>NUCLEOTIDE SEQUENCE [LARGE SCALE GENOMIC DNA]</scope>
    <source>
        <strain evidence="1 2">TBRC 6029</strain>
    </source>
</reference>
<dbReference type="AlphaFoldDB" id="A0A558C4Z5"/>
<dbReference type="InterPro" id="IPR008792">
    <property type="entry name" value="PQQD"/>
</dbReference>
<reference evidence="1 2" key="2">
    <citation type="submission" date="2019-08" db="EMBL/GenBank/DDBJ databases">
        <title>Amycolatopsis acidicola sp. nov., isolated from peat swamp forest soil.</title>
        <authorList>
            <person name="Srisuk N."/>
        </authorList>
    </citation>
    <scope>NUCLEOTIDE SEQUENCE [LARGE SCALE GENOMIC DNA]</scope>
    <source>
        <strain evidence="1 2">TBRC 6029</strain>
    </source>
</reference>
<dbReference type="Proteomes" id="UP000320011">
    <property type="component" value="Unassembled WGS sequence"/>
</dbReference>
<dbReference type="OrthoDB" id="4229315at2"/>
<comment type="caution">
    <text evidence="1">The sequence shown here is derived from an EMBL/GenBank/DDBJ whole genome shotgun (WGS) entry which is preliminary data.</text>
</comment>